<keyword evidence="2" id="KW-1185">Reference proteome</keyword>
<name>A0AAU9DYW4_9LACO</name>
<proteinExistence type="predicted"/>
<accession>A0AAU9DYW4</accession>
<protein>
    <submittedName>
        <fullName evidence="1">Uncharacterized protein</fullName>
    </submittedName>
</protein>
<dbReference type="AlphaFoldDB" id="A0AAU9DYW4"/>
<evidence type="ECO:0000313" key="1">
    <source>
        <dbReference type="EMBL" id="BDR59403.1"/>
    </source>
</evidence>
<reference evidence="1 2" key="1">
    <citation type="journal article" date="2023" name="Microbiol. Spectr.">
        <title>Symbiosis of Carpenter Bees with Uncharacterized Lactic Acid Bacteria Showing NAD Auxotrophy.</title>
        <authorList>
            <person name="Kawasaki S."/>
            <person name="Ozawa K."/>
            <person name="Mori T."/>
            <person name="Yamamoto A."/>
            <person name="Ito M."/>
            <person name="Ohkuma M."/>
            <person name="Sakamoto M."/>
            <person name="Matsutani M."/>
        </authorList>
    </citation>
    <scope>NUCLEOTIDE SEQUENCE [LARGE SCALE GENOMIC DNA]</scope>
    <source>
        <strain evidence="1 2">XA3</strain>
    </source>
</reference>
<sequence length="49" mass="5465">MANNYKRTNLKAVNDLVLIDQKLALVTQKFASVSTTLSDQLNKIDSDLL</sequence>
<dbReference type="RefSeq" id="WP_317635199.1">
    <property type="nucleotide sequence ID" value="NZ_AP026802.1"/>
</dbReference>
<dbReference type="KEGG" id="xap:XA3_18440"/>
<gene>
    <name evidence="1" type="ORF">XA3_18440</name>
</gene>
<organism evidence="1 2">
    <name type="scientific">Xylocopilactobacillus apicola</name>
    <dbReference type="NCBI Taxonomy" id="2932184"/>
    <lineage>
        <taxon>Bacteria</taxon>
        <taxon>Bacillati</taxon>
        <taxon>Bacillota</taxon>
        <taxon>Bacilli</taxon>
        <taxon>Lactobacillales</taxon>
        <taxon>Lactobacillaceae</taxon>
        <taxon>Xylocopilactobacillus</taxon>
    </lineage>
</organism>
<dbReference type="Proteomes" id="UP001321861">
    <property type="component" value="Chromosome"/>
</dbReference>
<dbReference type="EMBL" id="AP026802">
    <property type="protein sequence ID" value="BDR59403.1"/>
    <property type="molecule type" value="Genomic_DNA"/>
</dbReference>
<evidence type="ECO:0000313" key="2">
    <source>
        <dbReference type="Proteomes" id="UP001321861"/>
    </source>
</evidence>